<comment type="caution">
    <text evidence="1">The sequence shown here is derived from an EMBL/GenBank/DDBJ whole genome shotgun (WGS) entry which is preliminary data.</text>
</comment>
<gene>
    <name evidence="1" type="ORF">SDC9_174226</name>
</gene>
<dbReference type="AlphaFoldDB" id="A0A645GIJ7"/>
<evidence type="ECO:0000313" key="1">
    <source>
        <dbReference type="EMBL" id="MPN26801.1"/>
    </source>
</evidence>
<dbReference type="EMBL" id="VSSQ01076459">
    <property type="protein sequence ID" value="MPN26801.1"/>
    <property type="molecule type" value="Genomic_DNA"/>
</dbReference>
<proteinExistence type="predicted"/>
<name>A0A645GIJ7_9ZZZZ</name>
<reference evidence="1" key="1">
    <citation type="submission" date="2019-08" db="EMBL/GenBank/DDBJ databases">
        <authorList>
            <person name="Kucharzyk K."/>
            <person name="Murdoch R.W."/>
            <person name="Higgins S."/>
            <person name="Loffler F."/>
        </authorList>
    </citation>
    <scope>NUCLEOTIDE SEQUENCE</scope>
</reference>
<protein>
    <submittedName>
        <fullName evidence="1">Uncharacterized protein</fullName>
    </submittedName>
</protein>
<organism evidence="1">
    <name type="scientific">bioreactor metagenome</name>
    <dbReference type="NCBI Taxonomy" id="1076179"/>
    <lineage>
        <taxon>unclassified sequences</taxon>
        <taxon>metagenomes</taxon>
        <taxon>ecological metagenomes</taxon>
    </lineage>
</organism>
<sequence>MKNDTEISREFLAYDDFKSEDRVIRVGTKVPTNK</sequence>
<accession>A0A645GIJ7</accession>